<dbReference type="InterPro" id="IPR000742">
    <property type="entry name" value="EGF"/>
</dbReference>
<evidence type="ECO:0000313" key="7">
    <source>
        <dbReference type="EMBL" id="KAF0699265.1"/>
    </source>
</evidence>
<dbReference type="PROSITE" id="PS50026">
    <property type="entry name" value="EGF_3"/>
    <property type="match status" value="2"/>
</dbReference>
<keyword evidence="9" id="KW-1185">Reference proteome</keyword>
<evidence type="ECO:0000256" key="1">
    <source>
        <dbReference type="ARBA" id="ARBA00022536"/>
    </source>
</evidence>
<evidence type="ECO:0000313" key="9">
    <source>
        <dbReference type="Proteomes" id="UP000332933"/>
    </source>
</evidence>
<name>A0A485KQB7_9STRA</name>
<reference evidence="8 9" key="1">
    <citation type="submission" date="2019-03" db="EMBL/GenBank/DDBJ databases">
        <authorList>
            <person name="Gaulin E."/>
            <person name="Dumas B."/>
        </authorList>
    </citation>
    <scope>NUCLEOTIDE SEQUENCE [LARGE SCALE GENOMIC DNA]</scope>
    <source>
        <strain evidence="8">CBS 568.67</strain>
    </source>
</reference>
<feature type="disulfide bond" evidence="4">
    <location>
        <begin position="103"/>
        <end position="112"/>
    </location>
</feature>
<dbReference type="OrthoDB" id="6130531at2759"/>
<feature type="signal peptide" evidence="5">
    <location>
        <begin position="1"/>
        <end position="20"/>
    </location>
</feature>
<evidence type="ECO:0000256" key="3">
    <source>
        <dbReference type="ARBA" id="ARBA00023157"/>
    </source>
</evidence>
<evidence type="ECO:0000313" key="8">
    <source>
        <dbReference type="EMBL" id="VFT87041.1"/>
    </source>
</evidence>
<feature type="disulfide bond" evidence="4">
    <location>
        <begin position="204"/>
        <end position="213"/>
    </location>
</feature>
<evidence type="ECO:0000256" key="2">
    <source>
        <dbReference type="ARBA" id="ARBA00022737"/>
    </source>
</evidence>
<dbReference type="PANTHER" id="PTHR11219">
    <property type="entry name" value="TENEURIN AND N-ACETYLGLUCOSAMINE-1-PHOSPHODIESTER ALPHA-N-ACETYLGLUCOSAMINIDASE"/>
    <property type="match status" value="1"/>
</dbReference>
<keyword evidence="1 4" id="KW-0245">EGF-like domain</keyword>
<dbReference type="Gene3D" id="2.60.120.260">
    <property type="entry name" value="Galactose-binding domain-like"/>
    <property type="match status" value="1"/>
</dbReference>
<sequence>MKLVVAALSVAALLLAPAVAYCPNGCNAQGTCGANDKCSCYLRADDTFGNAIEPMFTGADCSMRTCPRGNAFVDIPTADNVAHAPSECSSRGNCDYTTGLCQCYPGYDGKACERTACVNQCSHHGICLTLATIISYGPPSVTTYGAWDANKQLGCICDLGWRGPDCSIKECPSSADVLLGLGAAAGRDCGGRGKCDVQTGQCTCFPGYYGTTCSYQSTVH</sequence>
<dbReference type="PROSITE" id="PS01186">
    <property type="entry name" value="EGF_2"/>
    <property type="match status" value="2"/>
</dbReference>
<feature type="domain" description="EGF-like" evidence="6">
    <location>
        <begin position="180"/>
        <end position="214"/>
    </location>
</feature>
<reference evidence="7" key="2">
    <citation type="submission" date="2019-06" db="EMBL/GenBank/DDBJ databases">
        <title>Genomics analysis of Aphanomyces spp. identifies a new class of oomycete effector associated with host adaptation.</title>
        <authorList>
            <person name="Gaulin E."/>
        </authorList>
    </citation>
    <scope>NUCLEOTIDE SEQUENCE</scope>
    <source>
        <strain evidence="7">CBS 578.67</strain>
    </source>
</reference>
<protein>
    <submittedName>
        <fullName evidence="8">Aste57867_10165 protein</fullName>
    </submittedName>
</protein>
<organism evidence="8 9">
    <name type="scientific">Aphanomyces stellatus</name>
    <dbReference type="NCBI Taxonomy" id="120398"/>
    <lineage>
        <taxon>Eukaryota</taxon>
        <taxon>Sar</taxon>
        <taxon>Stramenopiles</taxon>
        <taxon>Oomycota</taxon>
        <taxon>Saprolegniomycetes</taxon>
        <taxon>Saprolegniales</taxon>
        <taxon>Verrucalvaceae</taxon>
        <taxon>Aphanomyces</taxon>
    </lineage>
</organism>
<dbReference type="PROSITE" id="PS00022">
    <property type="entry name" value="EGF_1"/>
    <property type="match status" value="2"/>
</dbReference>
<evidence type="ECO:0000259" key="6">
    <source>
        <dbReference type="PROSITE" id="PS50026"/>
    </source>
</evidence>
<dbReference type="EMBL" id="VJMH01005188">
    <property type="protein sequence ID" value="KAF0699265.1"/>
    <property type="molecule type" value="Genomic_DNA"/>
</dbReference>
<gene>
    <name evidence="8" type="primary">Aste57867_10165</name>
    <name evidence="7" type="ORF">As57867_010126</name>
    <name evidence="8" type="ORF">ASTE57867_10165</name>
</gene>
<dbReference type="SMART" id="SM00181">
    <property type="entry name" value="EGF"/>
    <property type="match status" value="3"/>
</dbReference>
<dbReference type="Proteomes" id="UP000332933">
    <property type="component" value="Unassembled WGS sequence"/>
</dbReference>
<dbReference type="PANTHER" id="PTHR11219:SF69">
    <property type="entry name" value="TENEURIN-A"/>
    <property type="match status" value="1"/>
</dbReference>
<comment type="caution">
    <text evidence="4">Lacks conserved residue(s) required for the propagation of feature annotation.</text>
</comment>
<accession>A0A485KQB7</accession>
<keyword evidence="2" id="KW-0677">Repeat</keyword>
<keyword evidence="3 4" id="KW-1015">Disulfide bond</keyword>
<keyword evidence="5" id="KW-0732">Signal</keyword>
<dbReference type="Pfam" id="PF07974">
    <property type="entry name" value="EGF_2"/>
    <property type="match status" value="2"/>
</dbReference>
<feature type="chain" id="PRO_5036116143" evidence="5">
    <location>
        <begin position="21"/>
        <end position="220"/>
    </location>
</feature>
<evidence type="ECO:0000256" key="4">
    <source>
        <dbReference type="PROSITE-ProRule" id="PRU00076"/>
    </source>
</evidence>
<dbReference type="Gene3D" id="2.10.25.10">
    <property type="entry name" value="Laminin"/>
    <property type="match status" value="2"/>
</dbReference>
<dbReference type="PRINTS" id="PR00011">
    <property type="entry name" value="EGFLAMININ"/>
</dbReference>
<proteinExistence type="predicted"/>
<dbReference type="InterPro" id="IPR013111">
    <property type="entry name" value="EGF_extracell"/>
</dbReference>
<feature type="domain" description="EGF-like" evidence="6">
    <location>
        <begin position="79"/>
        <end position="113"/>
    </location>
</feature>
<dbReference type="AlphaFoldDB" id="A0A485KQB7"/>
<dbReference type="EMBL" id="CAADRA010005209">
    <property type="protein sequence ID" value="VFT87041.1"/>
    <property type="molecule type" value="Genomic_DNA"/>
</dbReference>
<dbReference type="InterPro" id="IPR051216">
    <property type="entry name" value="Teneurin"/>
</dbReference>
<evidence type="ECO:0000256" key="5">
    <source>
        <dbReference type="SAM" id="SignalP"/>
    </source>
</evidence>